<dbReference type="Proteomes" id="UP000280104">
    <property type="component" value="Chromosome II"/>
</dbReference>
<evidence type="ECO:0000259" key="2">
    <source>
        <dbReference type="SMART" id="SM00597"/>
    </source>
</evidence>
<proteinExistence type="predicted"/>
<evidence type="ECO:0000313" key="3">
    <source>
        <dbReference type="EMBL" id="SPT17004.1"/>
    </source>
</evidence>
<protein>
    <recommendedName>
        <fullName evidence="2">TTF-type domain-containing protein</fullName>
    </recommendedName>
</protein>
<gene>
    <name evidence="3" type="ORF">CAMPLR22A2D_LOCUS1607</name>
</gene>
<accession>A0A7H4LEG6</accession>
<organism evidence="3 4">
    <name type="scientific">Triticum aestivum</name>
    <name type="common">Wheat</name>
    <dbReference type="NCBI Taxonomy" id="4565"/>
    <lineage>
        <taxon>Eukaryota</taxon>
        <taxon>Viridiplantae</taxon>
        <taxon>Streptophyta</taxon>
        <taxon>Embryophyta</taxon>
        <taxon>Tracheophyta</taxon>
        <taxon>Spermatophyta</taxon>
        <taxon>Magnoliopsida</taxon>
        <taxon>Liliopsida</taxon>
        <taxon>Poales</taxon>
        <taxon>Poaceae</taxon>
        <taxon>BOP clade</taxon>
        <taxon>Pooideae</taxon>
        <taxon>Triticodae</taxon>
        <taxon>Triticeae</taxon>
        <taxon>Triticinae</taxon>
        <taxon>Triticum</taxon>
    </lineage>
</organism>
<sequence>MHSSSGRKYDSGAFKCKKKPKLEEDAQIQRGALDKYVVIVPQTNSGNHTSDGNIDDGHDDNAVEVEVVTAEIHEVDHGHGDNAQEDEVAATEIDEGNDVNILDEDHDPNILDDMNNSVQPDIFDPRNWDGLDPKKIDILLQKGPKREDIEYGPYDKFSRRFSALSLSRILSNEEKFDREWLVYNNGLDKAFCFCCKLLKRGHVIGQLANEGLSDWIHHGARIKEHESSREHITNMTAWYDFRLRMQKNETIDKVAQRELEKEKEHWRKVLLRILLIVKFLAEHNIAFRGSNSKLYQESNGNFLGLVELLAEFDPVIKEHVDRITNDKILDHYLGPSIQNELINMLAIAIRSRIIEKVKEAKYFSVILDCTPDASHQEQMPLIIISIEKLAFQKHWKLQKKLHMRWIFI</sequence>
<dbReference type="SMART" id="SM00597">
    <property type="entry name" value="ZnF_TTF"/>
    <property type="match status" value="1"/>
</dbReference>
<dbReference type="PANTHER" id="PTHR45749">
    <property type="match status" value="1"/>
</dbReference>
<dbReference type="InterPro" id="IPR006580">
    <property type="entry name" value="Znf_TTF"/>
</dbReference>
<evidence type="ECO:0000313" key="4">
    <source>
        <dbReference type="Proteomes" id="UP000280104"/>
    </source>
</evidence>
<name>A0A7H4LEG6_WHEAT</name>
<feature type="domain" description="TTF-type" evidence="2">
    <location>
        <begin position="165"/>
        <end position="250"/>
    </location>
</feature>
<evidence type="ECO:0000256" key="1">
    <source>
        <dbReference type="SAM" id="MobiDB-lite"/>
    </source>
</evidence>
<dbReference type="EMBL" id="LS480641">
    <property type="protein sequence ID" value="SPT17004.1"/>
    <property type="molecule type" value="Genomic_DNA"/>
</dbReference>
<dbReference type="AlphaFoldDB" id="A0A7H4LEG6"/>
<reference evidence="3 4" key="1">
    <citation type="submission" date="2018-05" db="EMBL/GenBank/DDBJ databases">
        <authorList>
            <person name="Thind KAUR A."/>
        </authorList>
    </citation>
    <scope>NUCLEOTIDE SEQUENCE [LARGE SCALE GENOMIC DNA]</scope>
</reference>
<dbReference type="PANTHER" id="PTHR45749:SF35">
    <property type="entry name" value="AC-LIKE TRANSPOSASE-RELATED"/>
    <property type="match status" value="1"/>
</dbReference>
<feature type="region of interest" description="Disordered" evidence="1">
    <location>
        <begin position="1"/>
        <end position="23"/>
    </location>
</feature>